<proteinExistence type="predicted"/>
<evidence type="ECO:0000256" key="1">
    <source>
        <dbReference type="SAM" id="Phobius"/>
    </source>
</evidence>
<organism evidence="2 3">
    <name type="scientific">Candidatus Scalindua brodae</name>
    <dbReference type="NCBI Taxonomy" id="237368"/>
    <lineage>
        <taxon>Bacteria</taxon>
        <taxon>Pseudomonadati</taxon>
        <taxon>Planctomycetota</taxon>
        <taxon>Candidatus Brocadiia</taxon>
        <taxon>Candidatus Brocadiales</taxon>
        <taxon>Candidatus Scalinduaceae</taxon>
        <taxon>Candidatus Scalindua</taxon>
    </lineage>
</organism>
<sequence>MYRDTKPIFFTEGTLNIADLDFKSLAIIIPCGLIALFGTYKILRQGISLIFWVALVVAGVLGVGYVLKPKVTSQVVSKIKSGDVKNLTGDVKNLISDEHEGTPHTQY</sequence>
<keyword evidence="1" id="KW-0472">Membrane</keyword>
<dbReference type="EMBL" id="JRYO01000063">
    <property type="protein sequence ID" value="KHE93304.1"/>
    <property type="molecule type" value="Genomic_DNA"/>
</dbReference>
<keyword evidence="1" id="KW-1133">Transmembrane helix</keyword>
<dbReference type="Proteomes" id="UP000030652">
    <property type="component" value="Unassembled WGS sequence"/>
</dbReference>
<evidence type="ECO:0000313" key="3">
    <source>
        <dbReference type="Proteomes" id="UP000030652"/>
    </source>
</evidence>
<reference evidence="2 3" key="1">
    <citation type="submission" date="2014-10" db="EMBL/GenBank/DDBJ databases">
        <title>Draft genome of anammox bacterium scalindua brodae, obtained using differential coverage binning of sequence data from two enrichment reactors.</title>
        <authorList>
            <person name="Speth D.R."/>
            <person name="Russ L."/>
            <person name="Kartal B."/>
            <person name="Op den Camp H.J."/>
            <person name="Dutilh B.E."/>
            <person name="Jetten M.S."/>
        </authorList>
    </citation>
    <scope>NUCLEOTIDE SEQUENCE [LARGE SCALE GENOMIC DNA]</scope>
    <source>
        <strain evidence="2">RU1</strain>
    </source>
</reference>
<comment type="caution">
    <text evidence="2">The sequence shown here is derived from an EMBL/GenBank/DDBJ whole genome shotgun (WGS) entry which is preliminary data.</text>
</comment>
<dbReference type="AlphaFoldDB" id="A0A0B0EL41"/>
<feature type="transmembrane region" description="Helical" evidence="1">
    <location>
        <begin position="25"/>
        <end position="43"/>
    </location>
</feature>
<protein>
    <submittedName>
        <fullName evidence="2">Uncharacterized protein</fullName>
    </submittedName>
</protein>
<gene>
    <name evidence="2" type="ORF">SCABRO_00949</name>
</gene>
<name>A0A0B0EL41_9BACT</name>
<evidence type="ECO:0000313" key="2">
    <source>
        <dbReference type="EMBL" id="KHE93304.1"/>
    </source>
</evidence>
<keyword evidence="1" id="KW-0812">Transmembrane</keyword>
<feature type="transmembrane region" description="Helical" evidence="1">
    <location>
        <begin position="49"/>
        <end position="67"/>
    </location>
</feature>
<accession>A0A0B0EL41</accession>